<dbReference type="GO" id="GO:0008253">
    <property type="term" value="F:5'-nucleotidase activity"/>
    <property type="evidence" value="ECO:0007669"/>
    <property type="project" value="UniProtKB-UniRule"/>
</dbReference>
<keyword evidence="6 9" id="KW-0479">Metal-binding</keyword>
<feature type="domain" description="Survival protein SurE-like phosphatase/nucleotidase" evidence="10">
    <location>
        <begin position="4"/>
        <end position="183"/>
    </location>
</feature>
<reference evidence="11" key="1">
    <citation type="journal article" date="2014" name="Int. J. Syst. Evol. Microbiol.">
        <title>Complete genome sequence of Corynebacterium casei LMG S-19264T (=DSM 44701T), isolated from a smear-ripened cheese.</title>
        <authorList>
            <consortium name="US DOE Joint Genome Institute (JGI-PGF)"/>
            <person name="Walter F."/>
            <person name="Albersmeier A."/>
            <person name="Kalinowski J."/>
            <person name="Ruckert C."/>
        </authorList>
    </citation>
    <scope>NUCLEOTIDE SEQUENCE</scope>
    <source>
        <strain evidence="11">KCTC 23732</strain>
    </source>
</reference>
<dbReference type="Gene3D" id="3.40.1210.10">
    <property type="entry name" value="Survival protein SurE-like phosphatase/nucleotidase"/>
    <property type="match status" value="1"/>
</dbReference>
<evidence type="ECO:0000256" key="2">
    <source>
        <dbReference type="ARBA" id="ARBA00001946"/>
    </source>
</evidence>
<feature type="binding site" evidence="9">
    <location>
        <position position="10"/>
    </location>
    <ligand>
        <name>a divalent metal cation</name>
        <dbReference type="ChEBI" id="CHEBI:60240"/>
    </ligand>
</feature>
<evidence type="ECO:0000256" key="5">
    <source>
        <dbReference type="ARBA" id="ARBA00022490"/>
    </source>
</evidence>
<feature type="binding site" evidence="9">
    <location>
        <position position="92"/>
    </location>
    <ligand>
        <name>a divalent metal cation</name>
        <dbReference type="ChEBI" id="CHEBI:60240"/>
    </ligand>
</feature>
<dbReference type="NCBIfam" id="NF001489">
    <property type="entry name" value="PRK00346.1-3"/>
    <property type="match status" value="1"/>
</dbReference>
<evidence type="ECO:0000313" key="11">
    <source>
        <dbReference type="EMBL" id="GGW75044.1"/>
    </source>
</evidence>
<evidence type="ECO:0000256" key="1">
    <source>
        <dbReference type="ARBA" id="ARBA00000815"/>
    </source>
</evidence>
<comment type="similarity">
    <text evidence="4 9">Belongs to the SurE nucleotidase family.</text>
</comment>
<dbReference type="GO" id="GO:0004309">
    <property type="term" value="F:exopolyphosphatase activity"/>
    <property type="evidence" value="ECO:0007669"/>
    <property type="project" value="TreeGrafter"/>
</dbReference>
<evidence type="ECO:0000256" key="4">
    <source>
        <dbReference type="ARBA" id="ARBA00011062"/>
    </source>
</evidence>
<dbReference type="FunFam" id="3.40.1210.10:FF:000001">
    <property type="entry name" value="5'/3'-nucleotidase SurE"/>
    <property type="match status" value="1"/>
</dbReference>
<organism evidence="11 12">
    <name type="scientific">Advenella faeciporci</name>
    <dbReference type="NCBI Taxonomy" id="797535"/>
    <lineage>
        <taxon>Bacteria</taxon>
        <taxon>Pseudomonadati</taxon>
        <taxon>Pseudomonadota</taxon>
        <taxon>Betaproteobacteria</taxon>
        <taxon>Burkholderiales</taxon>
        <taxon>Alcaligenaceae</taxon>
    </lineage>
</organism>
<evidence type="ECO:0000259" key="10">
    <source>
        <dbReference type="Pfam" id="PF01975"/>
    </source>
</evidence>
<accession>A0A918JD10</accession>
<name>A0A918JD10_9BURK</name>
<comment type="caution">
    <text evidence="11">The sequence shown here is derived from an EMBL/GenBank/DDBJ whole genome shotgun (WGS) entry which is preliminary data.</text>
</comment>
<comment type="cofactor">
    <cofactor evidence="9">
        <name>a divalent metal cation</name>
        <dbReference type="ChEBI" id="CHEBI:60240"/>
    </cofactor>
    <text evidence="9">Binds 1 divalent metal cation per subunit.</text>
</comment>
<sequence>MKRILVSNDDGYNAKGVELLAEALRSFAEVIVIAPETNHSGASNSLTLTRPLTVRQAANGYYYVNGTPSDCVHIALTGILKHKPDLVVSGINNGANLGEDTLYSGTVAAATEGYLFGIPSIAFSLTERNWPYLEAAVEIAAYIVRHQLEQPRQAPCLLSVNIPPLPKHEPENIRVARLGRRHPSQPVIEATNPSGETIYWIGPTGEVADAGSDTDFGIINQGKISVTPLRLDLTHYDELGITHDWLEGLCVNP</sequence>
<dbReference type="GO" id="GO:0008254">
    <property type="term" value="F:3'-nucleotidase activity"/>
    <property type="evidence" value="ECO:0007669"/>
    <property type="project" value="TreeGrafter"/>
</dbReference>
<dbReference type="NCBIfam" id="TIGR00087">
    <property type="entry name" value="surE"/>
    <property type="match status" value="1"/>
</dbReference>
<keyword evidence="7 9" id="KW-0547">Nucleotide-binding</keyword>
<dbReference type="RefSeq" id="WP_189383432.1">
    <property type="nucleotide sequence ID" value="NZ_BAABFY010000010.1"/>
</dbReference>
<dbReference type="Pfam" id="PF01975">
    <property type="entry name" value="SurE"/>
    <property type="match status" value="1"/>
</dbReference>
<comment type="function">
    <text evidence="9">Nucleotidase that shows phosphatase activity on nucleoside 5'-monophosphates.</text>
</comment>
<dbReference type="SUPFAM" id="SSF64167">
    <property type="entry name" value="SurE-like"/>
    <property type="match status" value="1"/>
</dbReference>
<dbReference type="GO" id="GO:0000166">
    <property type="term" value="F:nucleotide binding"/>
    <property type="evidence" value="ECO:0007669"/>
    <property type="project" value="UniProtKB-KW"/>
</dbReference>
<comment type="catalytic activity">
    <reaction evidence="1 9">
        <text>a ribonucleoside 5'-phosphate + H2O = a ribonucleoside + phosphate</text>
        <dbReference type="Rhea" id="RHEA:12484"/>
        <dbReference type="ChEBI" id="CHEBI:15377"/>
        <dbReference type="ChEBI" id="CHEBI:18254"/>
        <dbReference type="ChEBI" id="CHEBI:43474"/>
        <dbReference type="ChEBI" id="CHEBI:58043"/>
        <dbReference type="EC" id="3.1.3.5"/>
    </reaction>
</comment>
<feature type="binding site" evidence="9">
    <location>
        <position position="9"/>
    </location>
    <ligand>
        <name>a divalent metal cation</name>
        <dbReference type="ChEBI" id="CHEBI:60240"/>
    </ligand>
</feature>
<dbReference type="PANTHER" id="PTHR30457">
    <property type="entry name" value="5'-NUCLEOTIDASE SURE"/>
    <property type="match status" value="1"/>
</dbReference>
<dbReference type="GO" id="GO:0005737">
    <property type="term" value="C:cytoplasm"/>
    <property type="evidence" value="ECO:0007669"/>
    <property type="project" value="UniProtKB-SubCell"/>
</dbReference>
<dbReference type="Proteomes" id="UP000608345">
    <property type="component" value="Unassembled WGS sequence"/>
</dbReference>
<protein>
    <recommendedName>
        <fullName evidence="9">5'-nucleotidase SurE</fullName>
        <ecNumber evidence="9">3.1.3.5</ecNumber>
    </recommendedName>
    <alternativeName>
        <fullName evidence="9">Nucleoside 5'-monophosphate phosphohydrolase</fullName>
    </alternativeName>
</protein>
<evidence type="ECO:0000256" key="8">
    <source>
        <dbReference type="ARBA" id="ARBA00022801"/>
    </source>
</evidence>
<dbReference type="EC" id="3.1.3.5" evidence="9"/>
<keyword evidence="8 9" id="KW-0378">Hydrolase</keyword>
<evidence type="ECO:0000256" key="7">
    <source>
        <dbReference type="ARBA" id="ARBA00022741"/>
    </source>
</evidence>
<comment type="subcellular location">
    <subcellularLocation>
        <location evidence="3 9">Cytoplasm</location>
    </subcellularLocation>
</comment>
<dbReference type="InterPro" id="IPR002828">
    <property type="entry name" value="SurE-like_Pase/nucleotidase"/>
</dbReference>
<keyword evidence="12" id="KW-1185">Reference proteome</keyword>
<dbReference type="InterPro" id="IPR036523">
    <property type="entry name" value="SurE-like_sf"/>
</dbReference>
<dbReference type="GO" id="GO:0046872">
    <property type="term" value="F:metal ion binding"/>
    <property type="evidence" value="ECO:0007669"/>
    <property type="project" value="UniProtKB-UniRule"/>
</dbReference>
<dbReference type="HAMAP" id="MF_00060">
    <property type="entry name" value="SurE"/>
    <property type="match status" value="1"/>
</dbReference>
<reference evidence="11" key="2">
    <citation type="submission" date="2020-09" db="EMBL/GenBank/DDBJ databases">
        <authorList>
            <person name="Sun Q."/>
            <person name="Kim S."/>
        </authorList>
    </citation>
    <scope>NUCLEOTIDE SEQUENCE</scope>
    <source>
        <strain evidence="11">KCTC 23732</strain>
    </source>
</reference>
<dbReference type="AlphaFoldDB" id="A0A918JD10"/>
<keyword evidence="5 9" id="KW-0963">Cytoplasm</keyword>
<gene>
    <name evidence="9 11" type="primary">surE</name>
    <name evidence="11" type="ORF">GCM10011450_00380</name>
</gene>
<dbReference type="PANTHER" id="PTHR30457:SF12">
    <property type="entry name" value="5'_3'-NUCLEOTIDASE SURE"/>
    <property type="match status" value="1"/>
</dbReference>
<dbReference type="NCBIfam" id="NF001490">
    <property type="entry name" value="PRK00346.1-4"/>
    <property type="match status" value="1"/>
</dbReference>
<proteinExistence type="inferred from homology"/>
<dbReference type="EMBL" id="BMYS01000001">
    <property type="protein sequence ID" value="GGW75044.1"/>
    <property type="molecule type" value="Genomic_DNA"/>
</dbReference>
<evidence type="ECO:0000256" key="6">
    <source>
        <dbReference type="ARBA" id="ARBA00022723"/>
    </source>
</evidence>
<comment type="cofactor">
    <cofactor evidence="2">
        <name>Mg(2+)</name>
        <dbReference type="ChEBI" id="CHEBI:18420"/>
    </cofactor>
</comment>
<dbReference type="InterPro" id="IPR030048">
    <property type="entry name" value="SurE"/>
</dbReference>
<feature type="binding site" evidence="9">
    <location>
        <position position="40"/>
    </location>
    <ligand>
        <name>a divalent metal cation</name>
        <dbReference type="ChEBI" id="CHEBI:60240"/>
    </ligand>
</feature>
<evidence type="ECO:0000256" key="9">
    <source>
        <dbReference type="HAMAP-Rule" id="MF_00060"/>
    </source>
</evidence>
<evidence type="ECO:0000313" key="12">
    <source>
        <dbReference type="Proteomes" id="UP000608345"/>
    </source>
</evidence>
<evidence type="ECO:0000256" key="3">
    <source>
        <dbReference type="ARBA" id="ARBA00004496"/>
    </source>
</evidence>